<reference evidence="1" key="1">
    <citation type="journal article" date="2020" name="mSystems">
        <title>Genome- and Community-Level Interaction Insights into Carbon Utilization and Element Cycling Functions of Hydrothermarchaeota in Hydrothermal Sediment.</title>
        <authorList>
            <person name="Zhou Z."/>
            <person name="Liu Y."/>
            <person name="Xu W."/>
            <person name="Pan J."/>
            <person name="Luo Z.H."/>
            <person name="Li M."/>
        </authorList>
    </citation>
    <scope>NUCLEOTIDE SEQUENCE [LARGE SCALE GENOMIC DNA]</scope>
    <source>
        <strain evidence="1">SpSt-125</strain>
    </source>
</reference>
<organism evidence="1">
    <name type="scientific">Ignisphaera aggregans</name>
    <dbReference type="NCBI Taxonomy" id="334771"/>
    <lineage>
        <taxon>Archaea</taxon>
        <taxon>Thermoproteota</taxon>
        <taxon>Thermoprotei</taxon>
        <taxon>Desulfurococcales</taxon>
        <taxon>Desulfurococcaceae</taxon>
        <taxon>Ignisphaera</taxon>
    </lineage>
</organism>
<evidence type="ECO:0000313" key="1">
    <source>
        <dbReference type="EMBL" id="HEM66434.1"/>
    </source>
</evidence>
<dbReference type="AlphaFoldDB" id="A0A7J2U0Y4"/>
<sequence>MRRNIFGIPLDVIWATTAAIKPRDIVEGDVPLSFFDADTRAIVAEAVDKISENATKINPYIDLDNVFVHARFQNKTAYYVKDERVADAIDLAQSFIIKGFRDYRDYTYRVLWILHALIYQEMSSNSVEIDVDSAIANGFLDTHILKDEFIALLMSILREYNVSVTVSNNLIRMERKEAQKIPFIILGMAQEAWNEIKYVRPLLKLLCMEIGPLRRSDVKWLLSQKLLSSRKSLYKPDSIRVKILHPAKKYNYVREDIAPNGEEILIPNCKKCIFYAKEELCRSNALEIIHDKDLKAKLSTKPTYILNTIAIYLRRLDATLNNIAVLFTYVNIGLQLMGEQDLAGDIKMHTIKALQSLETQINETSSHT</sequence>
<accession>A0A7J2U0Y4</accession>
<dbReference type="EMBL" id="DSEU01000013">
    <property type="protein sequence ID" value="HEM66434.1"/>
    <property type="molecule type" value="Genomic_DNA"/>
</dbReference>
<proteinExistence type="predicted"/>
<protein>
    <submittedName>
        <fullName evidence="1">Uncharacterized protein</fullName>
    </submittedName>
</protein>
<comment type="caution">
    <text evidence="1">The sequence shown here is derived from an EMBL/GenBank/DDBJ whole genome shotgun (WGS) entry which is preliminary data.</text>
</comment>
<name>A0A7J2U0Y4_9CREN</name>
<gene>
    <name evidence="1" type="ORF">ENO26_02520</name>
</gene>